<dbReference type="Gene3D" id="2.60.320.10">
    <property type="entry name" value="N-utilization substance G protein NusG, insert domain"/>
    <property type="match status" value="1"/>
</dbReference>
<proteinExistence type="predicted"/>
<accession>A0ABT6NFD8</accession>
<dbReference type="RefSeq" id="WP_281095041.1">
    <property type="nucleotide sequence ID" value="NZ_JARYZI010000009.1"/>
</dbReference>
<dbReference type="InterPro" id="IPR038690">
    <property type="entry name" value="NusG_2_sf"/>
</dbReference>
<feature type="transmembrane region" description="Helical" evidence="1">
    <location>
        <begin position="6"/>
        <end position="23"/>
    </location>
</feature>
<comment type="caution">
    <text evidence="2">The sequence shown here is derived from an EMBL/GenBank/DDBJ whole genome shotgun (WGS) entry which is preliminary data.</text>
</comment>
<sequence length="127" mass="14204">MKKNDVILMGIILIVGLIALFAMKMVQSNDQSELQVLIKHDGVVIQSYPFTEKTDETYVYEEDGERNVIQIKDGLVSMIDADCRDQICVKTQSISNNGEIIVCLPHKVTVEIFSDQAVDDVLDDIAD</sequence>
<evidence type="ECO:0000256" key="1">
    <source>
        <dbReference type="SAM" id="Phobius"/>
    </source>
</evidence>
<dbReference type="EMBL" id="JARYZI010000009">
    <property type="protein sequence ID" value="MDH8679144.1"/>
    <property type="molecule type" value="Genomic_DNA"/>
</dbReference>
<name>A0ABT6NFD8_9FIRM</name>
<keyword evidence="1" id="KW-0812">Transmembrane</keyword>
<gene>
    <name evidence="2" type="ORF">QE109_13370</name>
</gene>
<dbReference type="Pfam" id="PF07009">
    <property type="entry name" value="NusG_II"/>
    <property type="match status" value="1"/>
</dbReference>
<protein>
    <submittedName>
        <fullName evidence="2">NusG domain II-containing protein</fullName>
    </submittedName>
</protein>
<evidence type="ECO:0000313" key="2">
    <source>
        <dbReference type="EMBL" id="MDH8679144.1"/>
    </source>
</evidence>
<keyword evidence="3" id="KW-1185">Reference proteome</keyword>
<evidence type="ECO:0000313" key="3">
    <source>
        <dbReference type="Proteomes" id="UP001158045"/>
    </source>
</evidence>
<keyword evidence="1" id="KW-0472">Membrane</keyword>
<keyword evidence="1" id="KW-1133">Transmembrane helix</keyword>
<reference evidence="2 3" key="1">
    <citation type="submission" date="2023-04" db="EMBL/GenBank/DDBJ databases">
        <title>Fusibacter bizertensis strain WBS, isolated from littoral bottom sediments of the Arctic seas - biochemical and genomic analysis.</title>
        <authorList>
            <person name="Brioukhanov A.L."/>
        </authorList>
    </citation>
    <scope>NUCLEOTIDE SEQUENCE [LARGE SCALE GENOMIC DNA]</scope>
    <source>
        <strain evidence="2 3">WBS</strain>
    </source>
</reference>
<organism evidence="2 3">
    <name type="scientific">Fusibacter bizertensis</name>
    <dbReference type="NCBI Taxonomy" id="1488331"/>
    <lineage>
        <taxon>Bacteria</taxon>
        <taxon>Bacillati</taxon>
        <taxon>Bacillota</taxon>
        <taxon>Clostridia</taxon>
        <taxon>Eubacteriales</taxon>
        <taxon>Eubacteriales Family XII. Incertae Sedis</taxon>
        <taxon>Fusibacter</taxon>
    </lineage>
</organism>
<dbReference type="Proteomes" id="UP001158045">
    <property type="component" value="Unassembled WGS sequence"/>
</dbReference>
<dbReference type="CDD" id="cd09911">
    <property type="entry name" value="Lin0431_like"/>
    <property type="match status" value="1"/>
</dbReference>